<keyword evidence="2" id="KW-1185">Reference proteome</keyword>
<protein>
    <submittedName>
        <fullName evidence="1">Uncharacterized protein</fullName>
    </submittedName>
</protein>
<organism evidence="1 2">
    <name type="scientific">Zhongshania aquimaris</name>
    <dbReference type="NCBI Taxonomy" id="2857107"/>
    <lineage>
        <taxon>Bacteria</taxon>
        <taxon>Pseudomonadati</taxon>
        <taxon>Pseudomonadota</taxon>
        <taxon>Gammaproteobacteria</taxon>
        <taxon>Cellvibrionales</taxon>
        <taxon>Spongiibacteraceae</taxon>
        <taxon>Zhongshania</taxon>
    </lineage>
</organism>
<gene>
    <name evidence="1" type="ORF">KXJ70_00650</name>
</gene>
<dbReference type="Proteomes" id="UP001166291">
    <property type="component" value="Unassembled WGS sequence"/>
</dbReference>
<evidence type="ECO:0000313" key="1">
    <source>
        <dbReference type="EMBL" id="MBW2939268.1"/>
    </source>
</evidence>
<accession>A0ABS6VLT1</accession>
<evidence type="ECO:0000313" key="2">
    <source>
        <dbReference type="Proteomes" id="UP001166291"/>
    </source>
</evidence>
<reference evidence="1" key="1">
    <citation type="submission" date="2021-07" db="EMBL/GenBank/DDBJ databases">
        <title>Zhongshania sp. CAU 1632 isolated from seawater.</title>
        <authorList>
            <person name="Kim W."/>
        </authorList>
    </citation>
    <scope>NUCLEOTIDE SEQUENCE</scope>
    <source>
        <strain evidence="1">CAU 1632</strain>
    </source>
</reference>
<name>A0ABS6VLT1_9GAMM</name>
<sequence length="120" mass="13585">MLQEQKSNVIVVKQGSVEAKKPIVSVPAIPASVTSSQELKPLDLSLPSSEKLNTQDWNTQQESRYGVETWFEENKSEERRLKLKTKLRIKEGAEFDKNSKLDAYGDSVDGAEMGFEYKTF</sequence>
<proteinExistence type="predicted"/>
<comment type="caution">
    <text evidence="1">The sequence shown here is derived from an EMBL/GenBank/DDBJ whole genome shotgun (WGS) entry which is preliminary data.</text>
</comment>
<dbReference type="EMBL" id="JAHWDQ010000001">
    <property type="protein sequence ID" value="MBW2939268.1"/>
    <property type="molecule type" value="Genomic_DNA"/>
</dbReference>